<dbReference type="AlphaFoldDB" id="A0A6A6NLB0"/>
<sequence length="98" mass="10390">MSANESWKNAAKNFQGIVIGILICGVHAVLKNADGLFLDEREAASRSLISSASGAGYGAVPPRFGHCCGQASLSGYLYKSYIISRHYQNARLSAATLP</sequence>
<name>A0A6A6NLB0_HEVBR</name>
<accession>A0A6A6NLB0</accession>
<dbReference type="EMBL" id="JAAGAX010000001">
    <property type="protein sequence ID" value="KAF2325673.1"/>
    <property type="molecule type" value="Genomic_DNA"/>
</dbReference>
<evidence type="ECO:0000313" key="2">
    <source>
        <dbReference type="Proteomes" id="UP000467840"/>
    </source>
</evidence>
<keyword evidence="2" id="KW-1185">Reference proteome</keyword>
<reference evidence="1 2" key="1">
    <citation type="journal article" date="2020" name="Mol. Plant">
        <title>The Chromosome-Based Rubber Tree Genome Provides New Insights into Spurge Genome Evolution and Rubber Biosynthesis.</title>
        <authorList>
            <person name="Liu J."/>
            <person name="Shi C."/>
            <person name="Shi C.C."/>
            <person name="Li W."/>
            <person name="Zhang Q.J."/>
            <person name="Zhang Y."/>
            <person name="Li K."/>
            <person name="Lu H.F."/>
            <person name="Shi C."/>
            <person name="Zhu S.T."/>
            <person name="Xiao Z.Y."/>
            <person name="Nan H."/>
            <person name="Yue Y."/>
            <person name="Zhu X.G."/>
            <person name="Wu Y."/>
            <person name="Hong X.N."/>
            <person name="Fan G.Y."/>
            <person name="Tong Y."/>
            <person name="Zhang D."/>
            <person name="Mao C.L."/>
            <person name="Liu Y.L."/>
            <person name="Hao S.J."/>
            <person name="Liu W.Q."/>
            <person name="Lv M.Q."/>
            <person name="Zhang H.B."/>
            <person name="Liu Y."/>
            <person name="Hu-Tang G.R."/>
            <person name="Wang J.P."/>
            <person name="Wang J.H."/>
            <person name="Sun Y.H."/>
            <person name="Ni S.B."/>
            <person name="Chen W.B."/>
            <person name="Zhang X.C."/>
            <person name="Jiao Y.N."/>
            <person name="Eichler E.E."/>
            <person name="Li G.H."/>
            <person name="Liu X."/>
            <person name="Gao L.Z."/>
        </authorList>
    </citation>
    <scope>NUCLEOTIDE SEQUENCE [LARGE SCALE GENOMIC DNA]</scope>
    <source>
        <strain evidence="2">cv. GT1</strain>
        <tissue evidence="1">Leaf</tissue>
    </source>
</reference>
<organism evidence="1 2">
    <name type="scientific">Hevea brasiliensis</name>
    <name type="common">Para rubber tree</name>
    <name type="synonym">Siphonia brasiliensis</name>
    <dbReference type="NCBI Taxonomy" id="3981"/>
    <lineage>
        <taxon>Eukaryota</taxon>
        <taxon>Viridiplantae</taxon>
        <taxon>Streptophyta</taxon>
        <taxon>Embryophyta</taxon>
        <taxon>Tracheophyta</taxon>
        <taxon>Spermatophyta</taxon>
        <taxon>Magnoliopsida</taxon>
        <taxon>eudicotyledons</taxon>
        <taxon>Gunneridae</taxon>
        <taxon>Pentapetalae</taxon>
        <taxon>rosids</taxon>
        <taxon>fabids</taxon>
        <taxon>Malpighiales</taxon>
        <taxon>Euphorbiaceae</taxon>
        <taxon>Crotonoideae</taxon>
        <taxon>Micrandreae</taxon>
        <taxon>Hevea</taxon>
    </lineage>
</organism>
<evidence type="ECO:0000313" key="1">
    <source>
        <dbReference type="EMBL" id="KAF2325673.1"/>
    </source>
</evidence>
<comment type="caution">
    <text evidence="1">The sequence shown here is derived from an EMBL/GenBank/DDBJ whole genome shotgun (WGS) entry which is preliminary data.</text>
</comment>
<dbReference type="Proteomes" id="UP000467840">
    <property type="component" value="Chromosome 5"/>
</dbReference>
<protein>
    <submittedName>
        <fullName evidence="1">Uncharacterized protein</fullName>
    </submittedName>
</protein>
<proteinExistence type="predicted"/>
<gene>
    <name evidence="1" type="ORF">GH714_032512</name>
</gene>